<proteinExistence type="predicted"/>
<evidence type="ECO:0000313" key="9">
    <source>
        <dbReference type="Proteomes" id="UP000055048"/>
    </source>
</evidence>
<evidence type="ECO:0000256" key="4">
    <source>
        <dbReference type="ARBA" id="ARBA00032988"/>
    </source>
</evidence>
<keyword evidence="9" id="KW-1185">Reference proteome</keyword>
<dbReference type="InterPro" id="IPR039344">
    <property type="entry name" value="MBLAC1"/>
</dbReference>
<dbReference type="Pfam" id="PF00753">
    <property type="entry name" value="Lactamase_B"/>
    <property type="match status" value="1"/>
</dbReference>
<dbReference type="PANTHER" id="PTHR23200:SF48">
    <property type="entry name" value="METALLO-BETA-LACTAMASE DOMAIN-CONTAINING PROTEIN 1"/>
    <property type="match status" value="1"/>
</dbReference>
<sequence length="448" mass="49963">LFAFKSNVGEIQLLKLQIETDWQTAVLTGQSVVTELKLSRQRSLVQNYCRRTSGTPLASFEQDLSRSFSGTNFRRTFKLTHTHTHKRFSSSNCCPPTIAGTEAKASQMHHCLTRRFIFNLVAFCCSLYWYASAQLSESSIILPRPSSNTRNLIRAFMQLSTTTVQPTIATPSQTLNNKTFMISDNNSATQIETQSTTSLTTSNRTIIDTFPTLPLPEKYFKTVYSPLPNYTEYAAGPMIIPITIGNITIKSPLYQLFSTVVLVKDNQDNSCNILVDTGIAIDRNILISNLAIHGIQPNNIHYVILTHGHPDHTGNQNLFTQAKVLFGRLGMQGHTFIEYRDGVNGPGEYVRLCKHCKLYPTPGHTASDLTLVVENVHGYGTVAIAGDLFISETDFGANAIWSRFSTFPQAQQESRRTILCISDVIFPGHGRPFKVDNEIRRKAGCNVV</sequence>
<dbReference type="EMBL" id="JYDJ01000028">
    <property type="protein sequence ID" value="KRX48542.1"/>
    <property type="molecule type" value="Genomic_DNA"/>
</dbReference>
<evidence type="ECO:0000256" key="5">
    <source>
        <dbReference type="ARBA" id="ARBA00044690"/>
    </source>
</evidence>
<protein>
    <recommendedName>
        <fullName evidence="3">Metallo-beta-lactamase domain-containing protein 1</fullName>
    </recommendedName>
    <alternativeName>
        <fullName evidence="4">Endoribonuclease MBLAC1</fullName>
    </alternativeName>
</protein>
<dbReference type="PANTHER" id="PTHR23200">
    <property type="entry name" value="METALLO-BETA-LACTAMASE DOMAIN-CONTAINING PROTEIN 1"/>
    <property type="match status" value="1"/>
</dbReference>
<comment type="function">
    <text evidence="6">Endoribonuclease that catalyzes the hydrolysis of histone-coding pre-mRNA 3'-end. Involved in histone pre-mRNA processing during the S-phase of the cell cycle, which is required for entering/progressing through S-phase. Cleaves histone pre-mRNA at a major and a minor cleavage site after the 5'-ACCCA-3' and the 5'-ACCCACA-3' sequence, respectively, and located downstream of the stem-loop. May require the presence of the HDE element located at the histone pre-RNA 3'-end to avoid non-specific cleavage.</text>
</comment>
<dbReference type="GO" id="GO:0005829">
    <property type="term" value="C:cytosol"/>
    <property type="evidence" value="ECO:0007669"/>
    <property type="project" value="UniProtKB-SubCell"/>
</dbReference>
<accession>A0A0V0UAY3</accession>
<evidence type="ECO:0000256" key="1">
    <source>
        <dbReference type="ARBA" id="ARBA00004514"/>
    </source>
</evidence>
<evidence type="ECO:0000256" key="3">
    <source>
        <dbReference type="ARBA" id="ARBA00014856"/>
    </source>
</evidence>
<dbReference type="AlphaFoldDB" id="A0A0V0UAY3"/>
<feature type="non-terminal residue" evidence="8">
    <location>
        <position position="1"/>
    </location>
</feature>
<dbReference type="SMART" id="SM00849">
    <property type="entry name" value="Lactamase_B"/>
    <property type="match status" value="1"/>
</dbReference>
<dbReference type="Proteomes" id="UP000055048">
    <property type="component" value="Unassembled WGS sequence"/>
</dbReference>
<gene>
    <name evidence="8" type="primary">C03F11.2</name>
    <name evidence="8" type="ORF">T05_16239</name>
</gene>
<dbReference type="SUPFAM" id="SSF56281">
    <property type="entry name" value="Metallo-hydrolase/oxidoreductase"/>
    <property type="match status" value="1"/>
</dbReference>
<dbReference type="InterPro" id="IPR036866">
    <property type="entry name" value="RibonucZ/Hydroxyglut_hydro"/>
</dbReference>
<evidence type="ECO:0000259" key="7">
    <source>
        <dbReference type="SMART" id="SM00849"/>
    </source>
</evidence>
<evidence type="ECO:0000256" key="6">
    <source>
        <dbReference type="ARBA" id="ARBA00045869"/>
    </source>
</evidence>
<dbReference type="Gene3D" id="3.60.15.10">
    <property type="entry name" value="Ribonuclease Z/Hydroxyacylglutathione hydrolase-like"/>
    <property type="match status" value="1"/>
</dbReference>
<comment type="caution">
    <text evidence="8">The sequence shown here is derived from an EMBL/GenBank/DDBJ whole genome shotgun (WGS) entry which is preliminary data.</text>
</comment>
<organism evidence="8 9">
    <name type="scientific">Trichinella murrelli</name>
    <dbReference type="NCBI Taxonomy" id="144512"/>
    <lineage>
        <taxon>Eukaryota</taxon>
        <taxon>Metazoa</taxon>
        <taxon>Ecdysozoa</taxon>
        <taxon>Nematoda</taxon>
        <taxon>Enoplea</taxon>
        <taxon>Dorylaimia</taxon>
        <taxon>Trichinellida</taxon>
        <taxon>Trichinellidae</taxon>
        <taxon>Trichinella</taxon>
    </lineage>
</organism>
<feature type="domain" description="Metallo-beta-lactamase" evidence="7">
    <location>
        <begin position="257"/>
        <end position="429"/>
    </location>
</feature>
<evidence type="ECO:0000256" key="2">
    <source>
        <dbReference type="ARBA" id="ARBA00011738"/>
    </source>
</evidence>
<evidence type="ECO:0000313" key="8">
    <source>
        <dbReference type="EMBL" id="KRX48542.1"/>
    </source>
</evidence>
<dbReference type="InterPro" id="IPR001279">
    <property type="entry name" value="Metallo-B-lactamas"/>
</dbReference>
<comment type="subunit">
    <text evidence="2">Homodimer.</text>
</comment>
<comment type="catalytic activity">
    <reaction evidence="5">
        <text>a ribonucleotidyl-ribonucleotide-RNA + H2O = a 3'-end ribonucleotide-RNA + a 5'-end 5'-phospho-ribonucleoside-RNA + H(+)</text>
        <dbReference type="Rhea" id="RHEA:68096"/>
        <dbReference type="Rhea" id="RHEA-COMP:15179"/>
        <dbReference type="Rhea" id="RHEA-COMP:17355"/>
        <dbReference type="Rhea" id="RHEA-COMP:17428"/>
        <dbReference type="ChEBI" id="CHEBI:15377"/>
        <dbReference type="ChEBI" id="CHEBI:15378"/>
        <dbReference type="ChEBI" id="CHEBI:74896"/>
        <dbReference type="ChEBI" id="CHEBI:138282"/>
        <dbReference type="ChEBI" id="CHEBI:173118"/>
    </reaction>
    <physiologicalReaction direction="left-to-right" evidence="5">
        <dbReference type="Rhea" id="RHEA:68097"/>
    </physiologicalReaction>
</comment>
<dbReference type="CDD" id="cd07711">
    <property type="entry name" value="MBLAC1-like_MBL-fold"/>
    <property type="match status" value="1"/>
</dbReference>
<reference evidence="8 9" key="1">
    <citation type="submission" date="2015-01" db="EMBL/GenBank/DDBJ databases">
        <title>Evolution of Trichinella species and genotypes.</title>
        <authorList>
            <person name="Korhonen P.K."/>
            <person name="Edoardo P."/>
            <person name="Giuseppe L.R."/>
            <person name="Gasser R.B."/>
        </authorList>
    </citation>
    <scope>NUCLEOTIDE SEQUENCE [LARGE SCALE GENOMIC DNA]</scope>
    <source>
        <strain evidence="8">ISS417</strain>
    </source>
</reference>
<comment type="subcellular location">
    <subcellularLocation>
        <location evidence="1">Cytoplasm</location>
        <location evidence="1">Cytosol</location>
    </subcellularLocation>
</comment>
<name>A0A0V0UAY3_9BILA</name>